<dbReference type="Gene3D" id="1.20.1110.10">
    <property type="entry name" value="Calcium-transporting ATPase, transmembrane domain"/>
    <property type="match status" value="1"/>
</dbReference>
<dbReference type="PANTHER" id="PTHR42861">
    <property type="entry name" value="CALCIUM-TRANSPORTING ATPASE"/>
    <property type="match status" value="1"/>
</dbReference>
<dbReference type="EMBL" id="MHUZ01000001">
    <property type="protein sequence ID" value="OHA86434.1"/>
    <property type="molecule type" value="Genomic_DNA"/>
</dbReference>
<dbReference type="AlphaFoldDB" id="A0A1G2SNA1"/>
<dbReference type="InterPro" id="IPR059000">
    <property type="entry name" value="ATPase_P-type_domA"/>
</dbReference>
<feature type="transmembrane region" description="Helical" evidence="8">
    <location>
        <begin position="722"/>
        <end position="741"/>
    </location>
</feature>
<keyword evidence="5" id="KW-1278">Translocase</keyword>
<evidence type="ECO:0000259" key="9">
    <source>
        <dbReference type="SMART" id="SM00831"/>
    </source>
</evidence>
<dbReference type="InterPro" id="IPR008250">
    <property type="entry name" value="ATPase_P-typ_transduc_dom_A_sf"/>
</dbReference>
<dbReference type="GO" id="GO:0016020">
    <property type="term" value="C:membrane"/>
    <property type="evidence" value="ECO:0007669"/>
    <property type="project" value="UniProtKB-SubCell"/>
</dbReference>
<evidence type="ECO:0000313" key="10">
    <source>
        <dbReference type="EMBL" id="OHA86434.1"/>
    </source>
</evidence>
<dbReference type="InterPro" id="IPR023214">
    <property type="entry name" value="HAD_sf"/>
</dbReference>
<name>A0A1G2SNA1_9BACT</name>
<protein>
    <recommendedName>
        <fullName evidence="9">Cation-transporting P-type ATPase N-terminal domain-containing protein</fullName>
    </recommendedName>
</protein>
<dbReference type="PRINTS" id="PR00120">
    <property type="entry name" value="HATPASE"/>
</dbReference>
<sequence length="819" mass="88581">MGSKEAARRALQYGRNTLEESTVTWWHILVRQFKSPFVYLLAGAALLALILGEGIDAAMIGGFIALNSFLGFYQEYRSEKTIELLRRYTVTRARVLRDGSEISIDATLLVPGDTIILKAGDIVPADVRFIRATSLTIDESMLTGETIPIQKTESPLKESVHEYHKAANIGFSGTTIMSGQGMAIIVGIGAKSAVGTIAHLAHETPHASAFEAELGRLSSFILKLVVLTLIFIFASNLLLKAGETGRVVELIIFSIALAVSVVPEALPLVTTFSLSRGAMRLAKEKVVVKRLSAIEDLGSIEVLCTDKTGTLTENKLRVKNMFGSRDNEAILYANLAGVREDGRAADPNNAFDLAVRTALPPALRELVSKAVVRGEVPFDPDRRLNSVLVERGGNRELIIRGAPEAILARIATPEKFDRDAFFAWVAQEGMSGRRVIAIGSKPFSRTTHTVADELKGFSLVGCISFEDTVKKTTRSAIEKAAHLGVAVKILTGDSPEVAGSVAKEIGLITSVTQVISGDAFAALSLADRRVVVHAASVFARVSPEQKYEIISLLEEKKRVGFLGEGINDAPALKAAHVAIAVDGAADIAREAADIVLTQRSLNAIIDGIEEGRRVFANTVKYIKATLASNFGNFYAVAIASLFIPFLPMLPIQILLVNLLSDFPMIAIATDTVDPKELRRPNGYHIKEIALMATFLGLVSTTFDFLIFGMFFQDGESVLQTNWFIASILTELAFLFSIRSKLPFFRAALPSPTVIFLSSAAALATITLPFTSIGQNVFHFISPTSTDLALILGVVVVYFAVTESVKLFYYRTIGRGTANA</sequence>
<evidence type="ECO:0000256" key="7">
    <source>
        <dbReference type="ARBA" id="ARBA00023136"/>
    </source>
</evidence>
<proteinExistence type="predicted"/>
<comment type="subcellular location">
    <subcellularLocation>
        <location evidence="1">Membrane</location>
        <topology evidence="1">Multi-pass membrane protein</topology>
    </subcellularLocation>
</comment>
<dbReference type="SFLD" id="SFLDS00003">
    <property type="entry name" value="Haloacid_Dehalogenase"/>
    <property type="match status" value="1"/>
</dbReference>
<feature type="transmembrane region" description="Helical" evidence="8">
    <location>
        <begin position="779"/>
        <end position="800"/>
    </location>
</feature>
<dbReference type="SFLD" id="SFLDG00002">
    <property type="entry name" value="C1.7:_P-type_atpase_like"/>
    <property type="match status" value="1"/>
</dbReference>
<dbReference type="GO" id="GO:0016887">
    <property type="term" value="F:ATP hydrolysis activity"/>
    <property type="evidence" value="ECO:0007669"/>
    <property type="project" value="InterPro"/>
</dbReference>
<dbReference type="InterPro" id="IPR006068">
    <property type="entry name" value="ATPase_P-typ_cation-transptr_C"/>
</dbReference>
<gene>
    <name evidence="10" type="ORF">A2591_03110</name>
</gene>
<dbReference type="SFLD" id="SFLDF00027">
    <property type="entry name" value="p-type_atpase"/>
    <property type="match status" value="1"/>
</dbReference>
<dbReference type="NCBIfam" id="TIGR01494">
    <property type="entry name" value="ATPase_P-type"/>
    <property type="match status" value="2"/>
</dbReference>
<comment type="caution">
    <text evidence="10">The sequence shown here is derived from an EMBL/GenBank/DDBJ whole genome shotgun (WGS) entry which is preliminary data.</text>
</comment>
<feature type="transmembrane region" description="Helical" evidence="8">
    <location>
        <begin position="251"/>
        <end position="275"/>
    </location>
</feature>
<dbReference type="InterPro" id="IPR004014">
    <property type="entry name" value="ATPase_P-typ_cation-transptr_N"/>
</dbReference>
<dbReference type="Gene3D" id="3.40.1110.10">
    <property type="entry name" value="Calcium-transporting ATPase, cytoplasmic domain N"/>
    <property type="match status" value="1"/>
</dbReference>
<evidence type="ECO:0000256" key="2">
    <source>
        <dbReference type="ARBA" id="ARBA00022692"/>
    </source>
</evidence>
<dbReference type="Proteomes" id="UP000178168">
    <property type="component" value="Unassembled WGS sequence"/>
</dbReference>
<dbReference type="STRING" id="1802730.A2591_03110"/>
<keyword evidence="6 8" id="KW-1133">Transmembrane helix</keyword>
<dbReference type="InterPro" id="IPR018303">
    <property type="entry name" value="ATPase_P-typ_P_site"/>
</dbReference>
<keyword evidence="2 8" id="KW-0812">Transmembrane</keyword>
<dbReference type="Pfam" id="PF00689">
    <property type="entry name" value="Cation_ATPase_C"/>
    <property type="match status" value="1"/>
</dbReference>
<dbReference type="Pfam" id="PF00702">
    <property type="entry name" value="Hydrolase"/>
    <property type="match status" value="1"/>
</dbReference>
<evidence type="ECO:0000256" key="5">
    <source>
        <dbReference type="ARBA" id="ARBA00022967"/>
    </source>
</evidence>
<evidence type="ECO:0000256" key="8">
    <source>
        <dbReference type="SAM" id="Phobius"/>
    </source>
</evidence>
<evidence type="ECO:0000313" key="11">
    <source>
        <dbReference type="Proteomes" id="UP000178168"/>
    </source>
</evidence>
<organism evidence="10 11">
    <name type="scientific">Candidatus Yonathbacteria bacterium RIFOXYD1_FULL_52_36</name>
    <dbReference type="NCBI Taxonomy" id="1802730"/>
    <lineage>
        <taxon>Bacteria</taxon>
        <taxon>Candidatus Yonathiibacteriota</taxon>
    </lineage>
</organism>
<reference evidence="10 11" key="1">
    <citation type="journal article" date="2016" name="Nat. Commun.">
        <title>Thousands of microbial genomes shed light on interconnected biogeochemical processes in an aquifer system.</title>
        <authorList>
            <person name="Anantharaman K."/>
            <person name="Brown C.T."/>
            <person name="Hug L.A."/>
            <person name="Sharon I."/>
            <person name="Castelle C.J."/>
            <person name="Probst A.J."/>
            <person name="Thomas B.C."/>
            <person name="Singh A."/>
            <person name="Wilkins M.J."/>
            <person name="Karaoz U."/>
            <person name="Brodie E.L."/>
            <person name="Williams K.H."/>
            <person name="Hubbard S.S."/>
            <person name="Banfield J.F."/>
        </authorList>
    </citation>
    <scope>NUCLEOTIDE SEQUENCE [LARGE SCALE GENOMIC DNA]</scope>
</reference>
<dbReference type="InterPro" id="IPR023298">
    <property type="entry name" value="ATPase_P-typ_TM_dom_sf"/>
</dbReference>
<dbReference type="Pfam" id="PF00690">
    <property type="entry name" value="Cation_ATPase_N"/>
    <property type="match status" value="1"/>
</dbReference>
<evidence type="ECO:0000256" key="3">
    <source>
        <dbReference type="ARBA" id="ARBA00022741"/>
    </source>
</evidence>
<dbReference type="Pfam" id="PF00122">
    <property type="entry name" value="E1-E2_ATPase"/>
    <property type="match status" value="1"/>
</dbReference>
<dbReference type="Gene3D" id="3.40.50.1000">
    <property type="entry name" value="HAD superfamily/HAD-like"/>
    <property type="match status" value="1"/>
</dbReference>
<keyword evidence="7 8" id="KW-0472">Membrane</keyword>
<dbReference type="SUPFAM" id="SSF81665">
    <property type="entry name" value="Calcium ATPase, transmembrane domain M"/>
    <property type="match status" value="1"/>
</dbReference>
<evidence type="ECO:0000256" key="6">
    <source>
        <dbReference type="ARBA" id="ARBA00022989"/>
    </source>
</evidence>
<dbReference type="InterPro" id="IPR001757">
    <property type="entry name" value="P_typ_ATPase"/>
</dbReference>
<evidence type="ECO:0000256" key="1">
    <source>
        <dbReference type="ARBA" id="ARBA00004141"/>
    </source>
</evidence>
<keyword evidence="3" id="KW-0547">Nucleotide-binding</keyword>
<feature type="transmembrane region" description="Helical" evidence="8">
    <location>
        <begin position="220"/>
        <end position="239"/>
    </location>
</feature>
<feature type="domain" description="Cation-transporting P-type ATPase N-terminal" evidence="9">
    <location>
        <begin position="3"/>
        <end position="53"/>
    </location>
</feature>
<feature type="transmembrane region" description="Helical" evidence="8">
    <location>
        <begin position="36"/>
        <end position="52"/>
    </location>
</feature>
<dbReference type="SUPFAM" id="SSF56784">
    <property type="entry name" value="HAD-like"/>
    <property type="match status" value="1"/>
</dbReference>
<dbReference type="InterPro" id="IPR036412">
    <property type="entry name" value="HAD-like_sf"/>
</dbReference>
<dbReference type="InterPro" id="IPR023299">
    <property type="entry name" value="ATPase_P-typ_cyto_dom_N"/>
</dbReference>
<dbReference type="Gene3D" id="2.70.150.10">
    <property type="entry name" value="Calcium-transporting ATPase, cytoplasmic transduction domain A"/>
    <property type="match status" value="1"/>
</dbReference>
<dbReference type="InterPro" id="IPR044492">
    <property type="entry name" value="P_typ_ATPase_HD_dom"/>
</dbReference>
<dbReference type="PRINTS" id="PR00119">
    <property type="entry name" value="CATATPASE"/>
</dbReference>
<feature type="transmembrane region" description="Helical" evidence="8">
    <location>
        <begin position="688"/>
        <end position="710"/>
    </location>
</feature>
<dbReference type="SMART" id="SM00831">
    <property type="entry name" value="Cation_ATPase_N"/>
    <property type="match status" value="1"/>
</dbReference>
<dbReference type="SUPFAM" id="SSF81653">
    <property type="entry name" value="Calcium ATPase, transduction domain A"/>
    <property type="match status" value="1"/>
</dbReference>
<dbReference type="GO" id="GO:0005524">
    <property type="term" value="F:ATP binding"/>
    <property type="evidence" value="ECO:0007669"/>
    <property type="project" value="UniProtKB-KW"/>
</dbReference>
<dbReference type="PROSITE" id="PS00154">
    <property type="entry name" value="ATPASE_E1_E2"/>
    <property type="match status" value="1"/>
</dbReference>
<evidence type="ECO:0000256" key="4">
    <source>
        <dbReference type="ARBA" id="ARBA00022840"/>
    </source>
</evidence>
<feature type="transmembrane region" description="Helical" evidence="8">
    <location>
        <begin position="753"/>
        <end position="773"/>
    </location>
</feature>
<keyword evidence="4" id="KW-0067">ATP-binding</keyword>
<accession>A0A1G2SNA1</accession>